<protein>
    <submittedName>
        <fullName evidence="1">Uncharacterized protein</fullName>
    </submittedName>
</protein>
<name>A0A2P2QNU1_RHIMU</name>
<proteinExistence type="predicted"/>
<organism evidence="1">
    <name type="scientific">Rhizophora mucronata</name>
    <name type="common">Asiatic mangrove</name>
    <dbReference type="NCBI Taxonomy" id="61149"/>
    <lineage>
        <taxon>Eukaryota</taxon>
        <taxon>Viridiplantae</taxon>
        <taxon>Streptophyta</taxon>
        <taxon>Embryophyta</taxon>
        <taxon>Tracheophyta</taxon>
        <taxon>Spermatophyta</taxon>
        <taxon>Magnoliopsida</taxon>
        <taxon>eudicotyledons</taxon>
        <taxon>Gunneridae</taxon>
        <taxon>Pentapetalae</taxon>
        <taxon>rosids</taxon>
        <taxon>fabids</taxon>
        <taxon>Malpighiales</taxon>
        <taxon>Rhizophoraceae</taxon>
        <taxon>Rhizophora</taxon>
    </lineage>
</organism>
<sequence length="60" mass="6999">MGKAHLNDIKISFIWSMVSSCFSQFFFSSLGNHTYFECIIFNKLNLLALPFLFLDSMFHV</sequence>
<dbReference type="PROSITE" id="PS51257">
    <property type="entry name" value="PROKAR_LIPOPROTEIN"/>
    <property type="match status" value="1"/>
</dbReference>
<evidence type="ECO:0000313" key="1">
    <source>
        <dbReference type="EMBL" id="MBX68680.1"/>
    </source>
</evidence>
<dbReference type="AlphaFoldDB" id="A0A2P2QNU1"/>
<accession>A0A2P2QNU1</accession>
<dbReference type="EMBL" id="GGEC01088196">
    <property type="protein sequence ID" value="MBX68680.1"/>
    <property type="molecule type" value="Transcribed_RNA"/>
</dbReference>
<reference evidence="1" key="1">
    <citation type="submission" date="2018-02" db="EMBL/GenBank/DDBJ databases">
        <title>Rhizophora mucronata_Transcriptome.</title>
        <authorList>
            <person name="Meera S.P."/>
            <person name="Sreeshan A."/>
            <person name="Augustine A."/>
        </authorList>
    </citation>
    <scope>NUCLEOTIDE SEQUENCE</scope>
    <source>
        <tissue evidence="1">Leaf</tissue>
    </source>
</reference>